<sequence length="293" mass="31861">MAILLLPSAIYPPLTEAELAAEDLSTKDRIDAENARYELQGGFRLALVQAIGGLIAISGAVLAWLQYRSQRANRRDDTQASLFADALVGLRGDTVETRVGALYLLARLADMSEAHRRACAEVMLAFIRRNRPWPPPRQGTPASAEPPPIPVDIQVALSLLVRHPSSWYERLDGFPLADLDLRQADLTSARLEKSDLRRTRLDCACLHEAELKGANLTGANLYRAILTGARLEGARLDGTQMAEAETARWVIAGALFRDVGWPDRLQGDSDAVAAGALRLSDDASVVNSEGSQN</sequence>
<feature type="transmembrane region" description="Helical" evidence="2">
    <location>
        <begin position="41"/>
        <end position="65"/>
    </location>
</feature>
<dbReference type="PANTHER" id="PTHR47485:SF1">
    <property type="entry name" value="THYLAKOID LUMENAL 17.4 KDA PROTEIN, CHLOROPLASTIC"/>
    <property type="match status" value="1"/>
</dbReference>
<organism evidence="3 4">
    <name type="scientific">Georgenia halotolerans</name>
    <dbReference type="NCBI Taxonomy" id="3028317"/>
    <lineage>
        <taxon>Bacteria</taxon>
        <taxon>Bacillati</taxon>
        <taxon>Actinomycetota</taxon>
        <taxon>Actinomycetes</taxon>
        <taxon>Micrococcales</taxon>
        <taxon>Bogoriellaceae</taxon>
        <taxon>Georgenia</taxon>
    </lineage>
</organism>
<protein>
    <submittedName>
        <fullName evidence="3">Pentapeptide repeat-containing protein</fullName>
    </submittedName>
</protein>
<keyword evidence="2" id="KW-0472">Membrane</keyword>
<keyword evidence="2" id="KW-1133">Transmembrane helix</keyword>
<keyword evidence="4" id="KW-1185">Reference proteome</keyword>
<dbReference type="SUPFAM" id="SSF141571">
    <property type="entry name" value="Pentapeptide repeat-like"/>
    <property type="match status" value="1"/>
</dbReference>
<comment type="caution">
    <text evidence="3">The sequence shown here is derived from an EMBL/GenBank/DDBJ whole genome shotgun (WGS) entry which is preliminary data.</text>
</comment>
<evidence type="ECO:0000313" key="4">
    <source>
        <dbReference type="Proteomes" id="UP001165561"/>
    </source>
</evidence>
<dbReference type="PANTHER" id="PTHR47485">
    <property type="entry name" value="THYLAKOID LUMENAL 17.4 KDA PROTEIN, CHLOROPLASTIC"/>
    <property type="match status" value="1"/>
</dbReference>
<proteinExistence type="predicted"/>
<dbReference type="InterPro" id="IPR001646">
    <property type="entry name" value="5peptide_repeat"/>
</dbReference>
<evidence type="ECO:0000256" key="2">
    <source>
        <dbReference type="SAM" id="Phobius"/>
    </source>
</evidence>
<gene>
    <name evidence="3" type="ORF">PU560_12070</name>
</gene>
<dbReference type="Gene3D" id="2.160.20.80">
    <property type="entry name" value="E3 ubiquitin-protein ligase SopA"/>
    <property type="match status" value="1"/>
</dbReference>
<keyword evidence="1" id="KW-0677">Repeat</keyword>
<accession>A0ABT5TYQ5</accession>
<evidence type="ECO:0000256" key="1">
    <source>
        <dbReference type="ARBA" id="ARBA00022737"/>
    </source>
</evidence>
<dbReference type="Proteomes" id="UP001165561">
    <property type="component" value="Unassembled WGS sequence"/>
</dbReference>
<reference evidence="3" key="1">
    <citation type="submission" date="2023-02" db="EMBL/GenBank/DDBJ databases">
        <title>Georgenia sp.10Sc9-8, isolated from a soil sample collected from the Taklamakan desert.</title>
        <authorList>
            <person name="Liu S."/>
        </authorList>
    </citation>
    <scope>NUCLEOTIDE SEQUENCE</scope>
    <source>
        <strain evidence="3">10Sc9-8</strain>
    </source>
</reference>
<keyword evidence="2" id="KW-0812">Transmembrane</keyword>
<evidence type="ECO:0000313" key="3">
    <source>
        <dbReference type="EMBL" id="MDD9207195.1"/>
    </source>
</evidence>
<name>A0ABT5TYQ5_9MICO</name>
<dbReference type="Pfam" id="PF00805">
    <property type="entry name" value="Pentapeptide"/>
    <property type="match status" value="2"/>
</dbReference>
<dbReference type="EMBL" id="JARACI010001061">
    <property type="protein sequence ID" value="MDD9207195.1"/>
    <property type="molecule type" value="Genomic_DNA"/>
</dbReference>